<gene>
    <name evidence="4" type="ORF">scyTo_0006049</name>
</gene>
<evidence type="ECO:0000259" key="3">
    <source>
        <dbReference type="Pfam" id="PF08806"/>
    </source>
</evidence>
<reference evidence="4 5" key="1">
    <citation type="journal article" date="2018" name="Nat. Ecol. Evol.">
        <title>Shark genomes provide insights into elasmobranch evolution and the origin of vertebrates.</title>
        <authorList>
            <person name="Hara Y"/>
            <person name="Yamaguchi K"/>
            <person name="Onimaru K"/>
            <person name="Kadota M"/>
            <person name="Koyanagi M"/>
            <person name="Keeley SD"/>
            <person name="Tatsumi K"/>
            <person name="Tanaka K"/>
            <person name="Motone F"/>
            <person name="Kageyama Y"/>
            <person name="Nozu R"/>
            <person name="Adachi N"/>
            <person name="Nishimura O"/>
            <person name="Nakagawa R"/>
            <person name="Tanegashima C"/>
            <person name="Kiyatake I"/>
            <person name="Matsumoto R"/>
            <person name="Murakumo K"/>
            <person name="Nishida K"/>
            <person name="Terakita A"/>
            <person name="Kuratani S"/>
            <person name="Sato K"/>
            <person name="Hyodo S Kuraku.S."/>
        </authorList>
    </citation>
    <scope>NUCLEOTIDE SEQUENCE [LARGE SCALE GENOMIC DNA]</scope>
</reference>
<feature type="signal peptide" evidence="2">
    <location>
        <begin position="1"/>
        <end position="22"/>
    </location>
</feature>
<dbReference type="Pfam" id="PF08806">
    <property type="entry name" value="Sep15_SelM"/>
    <property type="match status" value="1"/>
</dbReference>
<dbReference type="OrthoDB" id="25165at2759"/>
<dbReference type="AlphaFoldDB" id="A0A401PF14"/>
<comment type="similarity">
    <text evidence="1">Belongs to the selenoprotein M/F family.</text>
</comment>
<feature type="domain" description="Selenoprotein F/M" evidence="3">
    <location>
        <begin position="35"/>
        <end position="105"/>
    </location>
</feature>
<feature type="chain" id="PRO_5019004388" description="Selenoprotein F/M domain-containing protein" evidence="2">
    <location>
        <begin position="23"/>
        <end position="131"/>
    </location>
</feature>
<dbReference type="Proteomes" id="UP000288216">
    <property type="component" value="Unassembled WGS sequence"/>
</dbReference>
<dbReference type="SUPFAM" id="SSF52833">
    <property type="entry name" value="Thioredoxin-like"/>
    <property type="match status" value="1"/>
</dbReference>
<evidence type="ECO:0000313" key="4">
    <source>
        <dbReference type="EMBL" id="GCB71723.1"/>
    </source>
</evidence>
<keyword evidence="5" id="KW-1185">Reference proteome</keyword>
<dbReference type="InterPro" id="IPR038219">
    <property type="entry name" value="Sep15/SelM_sf"/>
</dbReference>
<proteinExistence type="inferred from homology"/>
<evidence type="ECO:0000256" key="2">
    <source>
        <dbReference type="SAM" id="SignalP"/>
    </source>
</evidence>
<dbReference type="InterPro" id="IPR014912">
    <property type="entry name" value="Sep15_SelM_dom"/>
</dbReference>
<sequence length="131" mass="15128">VEEMLSALLLCALALMIHHAGGQKAAEEVNQEEMEIARAALFKIPELYQFLLNRLALYHNLQYNLQDDKEPKLLFYNLKDEVVKSYLVRDMTADKLSALLESMGFYKRSAKGEEVPKEFQHFPLKAPRDEL</sequence>
<evidence type="ECO:0000256" key="1">
    <source>
        <dbReference type="ARBA" id="ARBA00005742"/>
    </source>
</evidence>
<dbReference type="Gene3D" id="3.40.30.50">
    <property type="entry name" value="Sep15/SelM thioredoxin-like domain, active-site redox motif"/>
    <property type="match status" value="1"/>
</dbReference>
<dbReference type="EMBL" id="BFAA01001974">
    <property type="protein sequence ID" value="GCB71723.1"/>
    <property type="molecule type" value="Genomic_DNA"/>
</dbReference>
<protein>
    <recommendedName>
        <fullName evidence="3">Selenoprotein F/M domain-containing protein</fullName>
    </recommendedName>
</protein>
<dbReference type="InterPro" id="IPR036249">
    <property type="entry name" value="Thioredoxin-like_sf"/>
</dbReference>
<comment type="caution">
    <text evidence="4">The sequence shown here is derived from an EMBL/GenBank/DDBJ whole genome shotgun (WGS) entry which is preliminary data.</text>
</comment>
<dbReference type="OMA" id="RWALYHN"/>
<organism evidence="4 5">
    <name type="scientific">Scyliorhinus torazame</name>
    <name type="common">Cloudy catshark</name>
    <name type="synonym">Catulus torazame</name>
    <dbReference type="NCBI Taxonomy" id="75743"/>
    <lineage>
        <taxon>Eukaryota</taxon>
        <taxon>Metazoa</taxon>
        <taxon>Chordata</taxon>
        <taxon>Craniata</taxon>
        <taxon>Vertebrata</taxon>
        <taxon>Chondrichthyes</taxon>
        <taxon>Elasmobranchii</taxon>
        <taxon>Galeomorphii</taxon>
        <taxon>Galeoidea</taxon>
        <taxon>Carcharhiniformes</taxon>
        <taxon>Scyliorhinidae</taxon>
        <taxon>Scyliorhinus</taxon>
    </lineage>
</organism>
<keyword evidence="2" id="KW-0732">Signal</keyword>
<feature type="non-terminal residue" evidence="4">
    <location>
        <position position="1"/>
    </location>
</feature>
<name>A0A401PF14_SCYTO</name>
<accession>A0A401PF14</accession>
<evidence type="ECO:0000313" key="5">
    <source>
        <dbReference type="Proteomes" id="UP000288216"/>
    </source>
</evidence>